<comment type="caution">
    <text evidence="1">The sequence shown here is derived from an EMBL/GenBank/DDBJ whole genome shotgun (WGS) entry which is preliminary data.</text>
</comment>
<evidence type="ECO:0000313" key="1">
    <source>
        <dbReference type="EMBL" id="MCC9629374.1"/>
    </source>
</evidence>
<name>A0A9X1MPT0_9BACT</name>
<dbReference type="Pfam" id="PF11964">
    <property type="entry name" value="SpoIIAA-like"/>
    <property type="match status" value="1"/>
</dbReference>
<sequence>MLDHQLLPTDGIMILEPKVPLEVADFEGLAHEIDPYIAEHGGLHGLMIHAKAFPGWENLDAAFAHMHFIEAHQENISRIAVVSDNLLLEEFPRFVGRLLHPEVKHFPEAKYEDALEWLKSAA</sequence>
<dbReference type="Proteomes" id="UP001139103">
    <property type="component" value="Unassembled WGS sequence"/>
</dbReference>
<evidence type="ECO:0000313" key="2">
    <source>
        <dbReference type="Proteomes" id="UP001139103"/>
    </source>
</evidence>
<dbReference type="SUPFAM" id="SSF52091">
    <property type="entry name" value="SpoIIaa-like"/>
    <property type="match status" value="1"/>
</dbReference>
<keyword evidence="2" id="KW-1185">Reference proteome</keyword>
<organism evidence="1 2">
    <name type="scientific">Blastopirellula sediminis</name>
    <dbReference type="NCBI Taxonomy" id="2894196"/>
    <lineage>
        <taxon>Bacteria</taxon>
        <taxon>Pseudomonadati</taxon>
        <taxon>Planctomycetota</taxon>
        <taxon>Planctomycetia</taxon>
        <taxon>Pirellulales</taxon>
        <taxon>Pirellulaceae</taxon>
        <taxon>Blastopirellula</taxon>
    </lineage>
</organism>
<proteinExistence type="predicted"/>
<gene>
    <name evidence="1" type="ORF">LOC68_13310</name>
</gene>
<protein>
    <submittedName>
        <fullName evidence="1">STAS/SEC14 domain-containing protein</fullName>
    </submittedName>
</protein>
<dbReference type="InterPro" id="IPR036513">
    <property type="entry name" value="STAS_dom_sf"/>
</dbReference>
<dbReference type="RefSeq" id="WP_230219299.1">
    <property type="nucleotide sequence ID" value="NZ_JAJKFT010000010.1"/>
</dbReference>
<dbReference type="InterPro" id="IPR038396">
    <property type="entry name" value="SpoIIAA-like_sf"/>
</dbReference>
<dbReference type="AlphaFoldDB" id="A0A9X1MPT0"/>
<accession>A0A9X1MPT0</accession>
<dbReference type="Gene3D" id="3.40.50.10600">
    <property type="entry name" value="SpoIIaa-like domains"/>
    <property type="match status" value="1"/>
</dbReference>
<dbReference type="InterPro" id="IPR021866">
    <property type="entry name" value="SpoIIAA-like"/>
</dbReference>
<reference evidence="1" key="1">
    <citation type="submission" date="2021-11" db="EMBL/GenBank/DDBJ databases">
        <title>Genome sequence.</title>
        <authorList>
            <person name="Sun Q."/>
        </authorList>
    </citation>
    <scope>NUCLEOTIDE SEQUENCE</scope>
    <source>
        <strain evidence="1">JC732</strain>
    </source>
</reference>
<dbReference type="EMBL" id="JAJKFT010000010">
    <property type="protein sequence ID" value="MCC9629374.1"/>
    <property type="molecule type" value="Genomic_DNA"/>
</dbReference>